<evidence type="ECO:0000313" key="4">
    <source>
        <dbReference type="EMBL" id="ORX90114.1"/>
    </source>
</evidence>
<dbReference type="Pfam" id="PF00653">
    <property type="entry name" value="BIR"/>
    <property type="match status" value="2"/>
</dbReference>
<dbReference type="STRING" id="1314790.A0A1Y1XXM8"/>
<evidence type="ECO:0000256" key="2">
    <source>
        <dbReference type="ARBA" id="ARBA00022833"/>
    </source>
</evidence>
<dbReference type="InParanoid" id="A0A1Y1XXM8"/>
<dbReference type="PANTHER" id="PTHR46771:SF5">
    <property type="entry name" value="DETERIN"/>
    <property type="match status" value="1"/>
</dbReference>
<sequence>MEEGMHIVENRVASFMEAKFAWPHPDTFGVVPLNLAEAGFYFDPQSKEDDSCVCFLCHKSLGGWEEEDNPVTEHISHAPYCAWAKLLCSRLYVESSAIPLKDFAEDEYLPTSSAMEAARAATFQEFWPHENKKGWLCNVKKMAKAGFHYNPTPDSDDTTCCIYCNTTLDGWEPRDSPVKEHRKRAPTCPFFVKDLKNTLKKTTSSEKGAEEVETKVAVSRSSTKNEKPQPQLKPKSQRGVKAKKEVKAQPEASPTTVVKADQDDELPPAIPERRARGGRKRKADTVAEEITPEENDVNTSTNDRTIQSVGNKTQPETKSKSRKTRRNEQVDTKTNTPEECVEADKTRLLETQVPPSPQVLNERSTGGEETTLADVQSHKSNPQLGTPTSISDSNLDESSPDVDGPLASSLLNKPRQPSNLPQDEQNNEMMVWELLSDDERNMSVEQFMRSLIDKQVKKLQSESEQKIAQFMQEAEKIKDMIIAMD</sequence>
<evidence type="ECO:0000256" key="3">
    <source>
        <dbReference type="SAM" id="MobiDB-lite"/>
    </source>
</evidence>
<evidence type="ECO:0000313" key="5">
    <source>
        <dbReference type="Proteomes" id="UP000193498"/>
    </source>
</evidence>
<keyword evidence="5" id="KW-1185">Reference proteome</keyword>
<feature type="compositionally biased region" description="Polar residues" evidence="3">
    <location>
        <begin position="358"/>
        <end position="368"/>
    </location>
</feature>
<dbReference type="Gene3D" id="1.10.1170.10">
    <property type="entry name" value="Inhibitor Of Apoptosis Protein (2mihbC-IAP-1), Chain A"/>
    <property type="match status" value="2"/>
</dbReference>
<gene>
    <name evidence="4" type="ORF">K493DRAFT_305190</name>
</gene>
<feature type="compositionally biased region" description="Acidic residues" evidence="3">
    <location>
        <begin position="286"/>
        <end position="296"/>
    </location>
</feature>
<organism evidence="4 5">
    <name type="scientific">Basidiobolus meristosporus CBS 931.73</name>
    <dbReference type="NCBI Taxonomy" id="1314790"/>
    <lineage>
        <taxon>Eukaryota</taxon>
        <taxon>Fungi</taxon>
        <taxon>Fungi incertae sedis</taxon>
        <taxon>Zoopagomycota</taxon>
        <taxon>Entomophthoromycotina</taxon>
        <taxon>Basidiobolomycetes</taxon>
        <taxon>Basidiobolales</taxon>
        <taxon>Basidiobolaceae</taxon>
        <taxon>Basidiobolus</taxon>
    </lineage>
</organism>
<dbReference type="GO" id="GO:0046872">
    <property type="term" value="F:metal ion binding"/>
    <property type="evidence" value="ECO:0007669"/>
    <property type="project" value="UniProtKB-KW"/>
</dbReference>
<dbReference type="PROSITE" id="PS50143">
    <property type="entry name" value="BIR_REPEAT_2"/>
    <property type="match status" value="2"/>
</dbReference>
<dbReference type="Proteomes" id="UP000193498">
    <property type="component" value="Unassembled WGS sequence"/>
</dbReference>
<comment type="caution">
    <text evidence="4">The sequence shown here is derived from an EMBL/GenBank/DDBJ whole genome shotgun (WGS) entry which is preliminary data.</text>
</comment>
<dbReference type="EMBL" id="MCFE01000399">
    <property type="protein sequence ID" value="ORX90114.1"/>
    <property type="molecule type" value="Genomic_DNA"/>
</dbReference>
<accession>A0A1Y1XXM8</accession>
<feature type="compositionally biased region" description="Polar residues" evidence="3">
    <location>
        <begin position="378"/>
        <end position="393"/>
    </location>
</feature>
<dbReference type="PANTHER" id="PTHR46771">
    <property type="entry name" value="DETERIN"/>
    <property type="match status" value="1"/>
</dbReference>
<keyword evidence="1" id="KW-0479">Metal-binding</keyword>
<feature type="compositionally biased region" description="Polar residues" evidence="3">
    <location>
        <begin position="409"/>
        <end position="428"/>
    </location>
</feature>
<proteinExistence type="predicted"/>
<feature type="compositionally biased region" description="Basic and acidic residues" evidence="3">
    <location>
        <begin position="200"/>
        <end position="214"/>
    </location>
</feature>
<dbReference type="SUPFAM" id="SSF57924">
    <property type="entry name" value="Inhibitor of apoptosis (IAP) repeat"/>
    <property type="match status" value="2"/>
</dbReference>
<feature type="region of interest" description="Disordered" evidence="3">
    <location>
        <begin position="200"/>
        <end position="428"/>
    </location>
</feature>
<reference evidence="4 5" key="1">
    <citation type="submission" date="2016-07" db="EMBL/GenBank/DDBJ databases">
        <title>Pervasive Adenine N6-methylation of Active Genes in Fungi.</title>
        <authorList>
            <consortium name="DOE Joint Genome Institute"/>
            <person name="Mondo S.J."/>
            <person name="Dannebaum R.O."/>
            <person name="Kuo R.C."/>
            <person name="Labutti K."/>
            <person name="Haridas S."/>
            <person name="Kuo A."/>
            <person name="Salamov A."/>
            <person name="Ahrendt S.R."/>
            <person name="Lipzen A."/>
            <person name="Sullivan W."/>
            <person name="Andreopoulos W.B."/>
            <person name="Clum A."/>
            <person name="Lindquist E."/>
            <person name="Daum C."/>
            <person name="Ramamoorthy G.K."/>
            <person name="Gryganskyi A."/>
            <person name="Culley D."/>
            <person name="Magnuson J.K."/>
            <person name="James T.Y."/>
            <person name="O'Malley M.A."/>
            <person name="Stajich J.E."/>
            <person name="Spatafora J.W."/>
            <person name="Visel A."/>
            <person name="Grigoriev I.V."/>
        </authorList>
    </citation>
    <scope>NUCLEOTIDE SEQUENCE [LARGE SCALE GENOMIC DNA]</scope>
    <source>
        <strain evidence="4 5">CBS 931.73</strain>
    </source>
</reference>
<dbReference type="SMART" id="SM00238">
    <property type="entry name" value="BIR"/>
    <property type="match status" value="2"/>
</dbReference>
<keyword evidence="2" id="KW-0862">Zinc</keyword>
<evidence type="ECO:0000256" key="1">
    <source>
        <dbReference type="ARBA" id="ARBA00022723"/>
    </source>
</evidence>
<dbReference type="OrthoDB" id="2196114at2759"/>
<protein>
    <submittedName>
        <fullName evidence="4">Inhibitor of apoptosis repeat-containing protein</fullName>
    </submittedName>
</protein>
<dbReference type="AlphaFoldDB" id="A0A1Y1XXM8"/>
<dbReference type="InterPro" id="IPR001370">
    <property type="entry name" value="BIR_rpt"/>
</dbReference>
<feature type="compositionally biased region" description="Polar residues" evidence="3">
    <location>
        <begin position="297"/>
        <end position="316"/>
    </location>
</feature>
<name>A0A1Y1XXM8_9FUNG</name>
<dbReference type="InterPro" id="IPR051190">
    <property type="entry name" value="Baculoviral_IAP"/>
</dbReference>
<dbReference type="CDD" id="cd00022">
    <property type="entry name" value="BIR"/>
    <property type="match status" value="2"/>
</dbReference>